<gene>
    <name evidence="1" type="ORF">Q0590_26645</name>
</gene>
<keyword evidence="2" id="KW-1185">Reference proteome</keyword>
<name>A0ABT8RCQ8_9BACT</name>
<proteinExistence type="predicted"/>
<comment type="caution">
    <text evidence="1">The sequence shown here is derived from an EMBL/GenBank/DDBJ whole genome shotgun (WGS) entry which is preliminary data.</text>
</comment>
<accession>A0ABT8RCQ8</accession>
<evidence type="ECO:0000313" key="2">
    <source>
        <dbReference type="Proteomes" id="UP001168528"/>
    </source>
</evidence>
<reference evidence="1" key="1">
    <citation type="submission" date="2023-07" db="EMBL/GenBank/DDBJ databases">
        <title>The genome sequence of Rhodocytophaga aerolata KACC 12507.</title>
        <authorList>
            <person name="Zhang X."/>
        </authorList>
    </citation>
    <scope>NUCLEOTIDE SEQUENCE</scope>
    <source>
        <strain evidence="1">KACC 12507</strain>
    </source>
</reference>
<dbReference type="RefSeq" id="WP_302040690.1">
    <property type="nucleotide sequence ID" value="NZ_JAUKPO010000023.1"/>
</dbReference>
<evidence type="ECO:0000313" key="1">
    <source>
        <dbReference type="EMBL" id="MDO1449887.1"/>
    </source>
</evidence>
<organism evidence="1 2">
    <name type="scientific">Rhodocytophaga aerolata</name>
    <dbReference type="NCBI Taxonomy" id="455078"/>
    <lineage>
        <taxon>Bacteria</taxon>
        <taxon>Pseudomonadati</taxon>
        <taxon>Bacteroidota</taxon>
        <taxon>Cytophagia</taxon>
        <taxon>Cytophagales</taxon>
        <taxon>Rhodocytophagaceae</taxon>
        <taxon>Rhodocytophaga</taxon>
    </lineage>
</organism>
<sequence length="91" mass="10390">MNTTYLEKEMVSFQQFSKQEVLSDAQAITLRHTKLERAVLLGNLYKVKSKIYFETQQGSKVIETTLWAVTSNYIIIKGGQVIPIPCITHVE</sequence>
<dbReference type="Proteomes" id="UP001168528">
    <property type="component" value="Unassembled WGS sequence"/>
</dbReference>
<dbReference type="EMBL" id="JAUKPO010000023">
    <property type="protein sequence ID" value="MDO1449887.1"/>
    <property type="molecule type" value="Genomic_DNA"/>
</dbReference>
<protein>
    <recommendedName>
        <fullName evidence="3">DUF4258 domain-containing protein</fullName>
    </recommendedName>
</protein>
<evidence type="ECO:0008006" key="3">
    <source>
        <dbReference type="Google" id="ProtNLM"/>
    </source>
</evidence>